<feature type="region of interest" description="Disordered" evidence="1">
    <location>
        <begin position="147"/>
        <end position="167"/>
    </location>
</feature>
<evidence type="ECO:0000313" key="3">
    <source>
        <dbReference type="EMBL" id="KAF9688123.1"/>
    </source>
</evidence>
<evidence type="ECO:0000313" key="4">
    <source>
        <dbReference type="Proteomes" id="UP000657918"/>
    </source>
</evidence>
<keyword evidence="4" id="KW-1185">Reference proteome</keyword>
<reference evidence="3 4" key="1">
    <citation type="submission" date="2020-10" db="EMBL/GenBank/DDBJ databases">
        <title>Plant Genome Project.</title>
        <authorList>
            <person name="Zhang R.-G."/>
        </authorList>
    </citation>
    <scope>NUCLEOTIDE SEQUENCE [LARGE SCALE GENOMIC DNA]</scope>
    <source>
        <strain evidence="3">FAFU-HL-1</strain>
        <tissue evidence="3">Leaf</tissue>
    </source>
</reference>
<accession>A0A835N8M9</accession>
<feature type="chain" id="PRO_5032719519" evidence="2">
    <location>
        <begin position="25"/>
        <end position="249"/>
    </location>
</feature>
<organism evidence="3 4">
    <name type="scientific">Salix dunnii</name>
    <dbReference type="NCBI Taxonomy" id="1413687"/>
    <lineage>
        <taxon>Eukaryota</taxon>
        <taxon>Viridiplantae</taxon>
        <taxon>Streptophyta</taxon>
        <taxon>Embryophyta</taxon>
        <taxon>Tracheophyta</taxon>
        <taxon>Spermatophyta</taxon>
        <taxon>Magnoliopsida</taxon>
        <taxon>eudicotyledons</taxon>
        <taxon>Gunneridae</taxon>
        <taxon>Pentapetalae</taxon>
        <taxon>rosids</taxon>
        <taxon>fabids</taxon>
        <taxon>Malpighiales</taxon>
        <taxon>Salicaceae</taxon>
        <taxon>Saliceae</taxon>
        <taxon>Salix</taxon>
    </lineage>
</organism>
<feature type="signal peptide" evidence="2">
    <location>
        <begin position="1"/>
        <end position="24"/>
    </location>
</feature>
<dbReference type="AlphaFoldDB" id="A0A835N8M9"/>
<sequence>MASIHSYFTTPGLLLSLLVIASVGRDGYDPKPDTFFKPDNSHVLESKPDAPDVTKPSYTSNPKLSLTKPKLTKPKPDKGYDSKPHLDKPIIPNLYTVKLNYGYDPKIDALKPEFTMPKPSYGYDSKPKLIVPIPDISEPYYKYDSKPNLPEPKMTAPKPGHGYDPKKKKGIEGRVLCKQGSDYTPIKLESKYLCYSFFTKVTFHLTLKVTKCQPRLESSPPETGNIPTDMNYGIRGDPFHLIALSMARK</sequence>
<feature type="region of interest" description="Disordered" evidence="1">
    <location>
        <begin position="35"/>
        <end position="85"/>
    </location>
</feature>
<keyword evidence="2" id="KW-0732">Signal</keyword>
<evidence type="ECO:0000256" key="1">
    <source>
        <dbReference type="SAM" id="MobiDB-lite"/>
    </source>
</evidence>
<name>A0A835N8M9_9ROSI</name>
<protein>
    <submittedName>
        <fullName evidence="3">Uncharacterized protein</fullName>
    </submittedName>
</protein>
<feature type="compositionally biased region" description="Basic and acidic residues" evidence="1">
    <location>
        <begin position="74"/>
        <end position="85"/>
    </location>
</feature>
<dbReference type="EMBL" id="JADGMS010000002">
    <property type="protein sequence ID" value="KAF9688123.1"/>
    <property type="molecule type" value="Genomic_DNA"/>
</dbReference>
<proteinExistence type="predicted"/>
<gene>
    <name evidence="3" type="ORF">SADUNF_Sadunf02G0164500</name>
</gene>
<dbReference type="Proteomes" id="UP000657918">
    <property type="component" value="Unassembled WGS sequence"/>
</dbReference>
<feature type="compositionally biased region" description="Basic and acidic residues" evidence="1">
    <location>
        <begin position="35"/>
        <end position="52"/>
    </location>
</feature>
<evidence type="ECO:0000256" key="2">
    <source>
        <dbReference type="SAM" id="SignalP"/>
    </source>
</evidence>
<comment type="caution">
    <text evidence="3">The sequence shown here is derived from an EMBL/GenBank/DDBJ whole genome shotgun (WGS) entry which is preliminary data.</text>
</comment>